<dbReference type="InterPro" id="IPR016084">
    <property type="entry name" value="Haem_Oase-like_multi-hlx"/>
</dbReference>
<evidence type="ECO:0000313" key="2">
    <source>
        <dbReference type="EMBL" id="MFD1564539.1"/>
    </source>
</evidence>
<dbReference type="InterPro" id="IPR050967">
    <property type="entry name" value="Thiamine_Salvage_TenA"/>
</dbReference>
<dbReference type="SUPFAM" id="SSF48613">
    <property type="entry name" value="Heme oxygenase-like"/>
    <property type="match status" value="1"/>
</dbReference>
<reference evidence="2 3" key="1">
    <citation type="journal article" date="2019" name="Int. J. Syst. Evol. Microbiol.">
        <title>The Global Catalogue of Microorganisms (GCM) 10K type strain sequencing project: providing services to taxonomists for standard genome sequencing and annotation.</title>
        <authorList>
            <consortium name="The Broad Institute Genomics Platform"/>
            <consortium name="The Broad Institute Genome Sequencing Center for Infectious Disease"/>
            <person name="Wu L."/>
            <person name="Ma J."/>
        </authorList>
    </citation>
    <scope>NUCLEOTIDE SEQUENCE [LARGE SCALE GENOMIC DNA]</scope>
    <source>
        <strain evidence="2 3">CGMCC 1.12230</strain>
    </source>
</reference>
<keyword evidence="3" id="KW-1185">Reference proteome</keyword>
<feature type="domain" description="Thiaminase-2/PQQC" evidence="1">
    <location>
        <begin position="40"/>
        <end position="242"/>
    </location>
</feature>
<dbReference type="PANTHER" id="PTHR43198:SF2">
    <property type="entry name" value="SI:CH1073-67J19.1-RELATED"/>
    <property type="match status" value="1"/>
</dbReference>
<dbReference type="AlphaFoldDB" id="A0ABD6BHK8"/>
<accession>A0ABD6BHK8</accession>
<gene>
    <name evidence="2" type="ORF">ACFR99_13390</name>
</gene>
<sequence>MSTHDSVADTFDEYAATVASEASDDADGDEPRFTEWCRARSEPDWTAATEHRFTEELHAGTIDDAVFCRYLVQDYAFLETLVGTFGHALGDAPSMAAKSRLADFLGTLTDDEDDYFERSFDALEVSAAERTDPTLTPVTRALQDLLERAAREGGYAETLAVLVPAEWIYRSWAGMGTELPARDYLTEWVTIHDNPAFDEFVAWLRTELDREGAAASNRRQQRLARLFDRTVELEVAFFDTAFDTPDKTADAAPDGDGQW</sequence>
<dbReference type="EMBL" id="JBHUDI010000008">
    <property type="protein sequence ID" value="MFD1564539.1"/>
    <property type="molecule type" value="Genomic_DNA"/>
</dbReference>
<dbReference type="PIRSF" id="PIRSF003170">
    <property type="entry name" value="Pet18p"/>
    <property type="match status" value="1"/>
</dbReference>
<dbReference type="RefSeq" id="WP_390288168.1">
    <property type="nucleotide sequence ID" value="NZ_JBHUDI010000008.1"/>
</dbReference>
<dbReference type="Gene3D" id="1.20.910.10">
    <property type="entry name" value="Heme oxygenase-like"/>
    <property type="match status" value="1"/>
</dbReference>
<evidence type="ECO:0000313" key="3">
    <source>
        <dbReference type="Proteomes" id="UP001597076"/>
    </source>
</evidence>
<proteinExistence type="predicted"/>
<protein>
    <submittedName>
        <fullName evidence="2">TenA family protein</fullName>
    </submittedName>
</protein>
<dbReference type="InterPro" id="IPR004305">
    <property type="entry name" value="Thiaminase-2/PQQC"/>
</dbReference>
<evidence type="ECO:0000259" key="1">
    <source>
        <dbReference type="Pfam" id="PF03070"/>
    </source>
</evidence>
<dbReference type="CDD" id="cd19358">
    <property type="entry name" value="TenA_E_Spr0628-like"/>
    <property type="match status" value="1"/>
</dbReference>
<name>A0ABD6BHK8_9EURY</name>
<comment type="caution">
    <text evidence="2">The sequence shown here is derived from an EMBL/GenBank/DDBJ whole genome shotgun (WGS) entry which is preliminary data.</text>
</comment>
<dbReference type="Pfam" id="PF03070">
    <property type="entry name" value="TENA_THI-4"/>
    <property type="match status" value="1"/>
</dbReference>
<dbReference type="Proteomes" id="UP001597076">
    <property type="component" value="Unassembled WGS sequence"/>
</dbReference>
<organism evidence="2 3">
    <name type="scientific">Haloarchaeobius amylolyticus</name>
    <dbReference type="NCBI Taxonomy" id="1198296"/>
    <lineage>
        <taxon>Archaea</taxon>
        <taxon>Methanobacteriati</taxon>
        <taxon>Methanobacteriota</taxon>
        <taxon>Stenosarchaea group</taxon>
        <taxon>Halobacteria</taxon>
        <taxon>Halobacteriales</taxon>
        <taxon>Halorubellaceae</taxon>
        <taxon>Haloarchaeobius</taxon>
    </lineage>
</organism>
<dbReference type="PANTHER" id="PTHR43198">
    <property type="entry name" value="BIFUNCTIONAL TH2 PROTEIN"/>
    <property type="match status" value="1"/>
</dbReference>
<dbReference type="InterPro" id="IPR026285">
    <property type="entry name" value="TenA_E"/>
</dbReference>